<protein>
    <submittedName>
        <fullName evidence="3">Membrane protein</fullName>
    </submittedName>
</protein>
<dbReference type="RefSeq" id="WP_044359115.1">
    <property type="nucleotide sequence ID" value="NZ_JXWY01000014.1"/>
</dbReference>
<evidence type="ECO:0000313" key="3">
    <source>
        <dbReference type="EMBL" id="SUM57861.1"/>
    </source>
</evidence>
<dbReference type="Proteomes" id="UP000032366">
    <property type="component" value="Unassembled WGS sequence"/>
</dbReference>
<evidence type="ECO:0000313" key="2">
    <source>
        <dbReference type="EMBL" id="KIX91425.1"/>
    </source>
</evidence>
<accession>A0A0D6XSN0</accession>
<evidence type="ECO:0000256" key="1">
    <source>
        <dbReference type="SAM" id="Phobius"/>
    </source>
</evidence>
<keyword evidence="1" id="KW-1133">Transmembrane helix</keyword>
<dbReference type="OrthoDB" id="2406185at2"/>
<dbReference type="STRING" id="569857.TP70_02565"/>
<dbReference type="Proteomes" id="UP000254100">
    <property type="component" value="Unassembled WGS sequence"/>
</dbReference>
<dbReference type="EMBL" id="JXWY01000014">
    <property type="protein sequence ID" value="KIX91425.1"/>
    <property type="molecule type" value="Genomic_DNA"/>
</dbReference>
<keyword evidence="4" id="KW-1185">Reference proteome</keyword>
<reference evidence="3 5" key="2">
    <citation type="submission" date="2018-06" db="EMBL/GenBank/DDBJ databases">
        <authorList>
            <consortium name="Pathogen Informatics"/>
            <person name="Doyle S."/>
        </authorList>
    </citation>
    <scope>NUCLEOTIDE SEQUENCE [LARGE SCALE GENOMIC DNA]</scope>
    <source>
        <strain evidence="3 5">NCTC13832</strain>
    </source>
</reference>
<dbReference type="AlphaFoldDB" id="A0A0D6XSN0"/>
<feature type="transmembrane region" description="Helical" evidence="1">
    <location>
        <begin position="107"/>
        <end position="127"/>
    </location>
</feature>
<name>A0A0D6XSN0_9STAP</name>
<gene>
    <name evidence="3" type="ORF">NCTC13832_01562</name>
    <name evidence="2" type="ORF">TP70_02565</name>
</gene>
<dbReference type="EMBL" id="UHDT01000001">
    <property type="protein sequence ID" value="SUM57861.1"/>
    <property type="molecule type" value="Genomic_DNA"/>
</dbReference>
<evidence type="ECO:0000313" key="5">
    <source>
        <dbReference type="Proteomes" id="UP000254100"/>
    </source>
</evidence>
<feature type="transmembrane region" description="Helical" evidence="1">
    <location>
        <begin position="68"/>
        <end position="87"/>
    </location>
</feature>
<feature type="transmembrane region" description="Helical" evidence="1">
    <location>
        <begin position="6"/>
        <end position="38"/>
    </location>
</feature>
<reference evidence="2 4" key="1">
    <citation type="submission" date="2015-01" db="EMBL/GenBank/DDBJ databases">
        <authorList>
            <person name="Guo J."/>
        </authorList>
    </citation>
    <scope>NUCLEOTIDE SEQUENCE [LARGE SCALE GENOMIC DNA]</scope>
    <source>
        <strain evidence="2 4">DSM 22147</strain>
    </source>
</reference>
<proteinExistence type="predicted"/>
<evidence type="ECO:0000313" key="4">
    <source>
        <dbReference type="Proteomes" id="UP000032366"/>
    </source>
</evidence>
<keyword evidence="1" id="KW-0472">Membrane</keyword>
<sequence>MKIYRYWVPLLVVSTLVNLLSIKGFPLALGTLYLPVLFKVVQLQMNLSKGLVDDTVTPETFIRSNQKGIVISVICCIAITIGLYIYLDHFYMSLNGVWAILIQMSPLSVVVGMILYILTAIAVVQAVKQRYQTQS</sequence>
<organism evidence="3 5">
    <name type="scientific">Staphylococcus microti</name>
    <dbReference type="NCBI Taxonomy" id="569857"/>
    <lineage>
        <taxon>Bacteria</taxon>
        <taxon>Bacillati</taxon>
        <taxon>Bacillota</taxon>
        <taxon>Bacilli</taxon>
        <taxon>Bacillales</taxon>
        <taxon>Staphylococcaceae</taxon>
        <taxon>Staphylococcus</taxon>
    </lineage>
</organism>
<keyword evidence="1" id="KW-0812">Transmembrane</keyword>